<sequence length="105" mass="12789">MKSQFSLRPFLRWKLYYRAEKNLIFCFRKKALENPFSNGSYIIRFQCFHRQNPGLRFFQVVLHFCIPSFKDFKVRTVIRLIRPLRYKIDLFLLISILYCPNSSLS</sequence>
<dbReference type="AlphaFoldDB" id="A0A8D8ZXC2"/>
<protein>
    <submittedName>
        <fullName evidence="1">Uncharacterized protein</fullName>
    </submittedName>
</protein>
<reference evidence="1" key="1">
    <citation type="submission" date="2021-05" db="EMBL/GenBank/DDBJ databases">
        <authorList>
            <person name="Alioto T."/>
            <person name="Alioto T."/>
            <person name="Gomez Garrido J."/>
        </authorList>
    </citation>
    <scope>NUCLEOTIDE SEQUENCE</scope>
</reference>
<evidence type="ECO:0000313" key="1">
    <source>
        <dbReference type="EMBL" id="CAG6754810.1"/>
    </source>
</evidence>
<organism evidence="1">
    <name type="scientific">Cacopsylla melanoneura</name>
    <dbReference type="NCBI Taxonomy" id="428564"/>
    <lineage>
        <taxon>Eukaryota</taxon>
        <taxon>Metazoa</taxon>
        <taxon>Ecdysozoa</taxon>
        <taxon>Arthropoda</taxon>
        <taxon>Hexapoda</taxon>
        <taxon>Insecta</taxon>
        <taxon>Pterygota</taxon>
        <taxon>Neoptera</taxon>
        <taxon>Paraneoptera</taxon>
        <taxon>Hemiptera</taxon>
        <taxon>Sternorrhyncha</taxon>
        <taxon>Psylloidea</taxon>
        <taxon>Psyllidae</taxon>
        <taxon>Psyllinae</taxon>
        <taxon>Cacopsylla</taxon>
    </lineage>
</organism>
<accession>A0A8D8ZXC2</accession>
<proteinExistence type="predicted"/>
<dbReference type="EMBL" id="HBUF01540254">
    <property type="protein sequence ID" value="CAG6754810.1"/>
    <property type="molecule type" value="Transcribed_RNA"/>
</dbReference>
<name>A0A8D8ZXC2_9HEMI</name>